<dbReference type="PROSITE" id="PS00622">
    <property type="entry name" value="HTH_LUXR_1"/>
    <property type="match status" value="1"/>
</dbReference>
<dbReference type="InterPro" id="IPR041617">
    <property type="entry name" value="TPR_MalT"/>
</dbReference>
<evidence type="ECO:0000256" key="2">
    <source>
        <dbReference type="ARBA" id="ARBA00023125"/>
    </source>
</evidence>
<dbReference type="PROSITE" id="PS50043">
    <property type="entry name" value="HTH_LUXR_2"/>
    <property type="match status" value="1"/>
</dbReference>
<name>A0A9X1Y383_9BACL</name>
<protein>
    <submittedName>
        <fullName evidence="5">LuxR C-terminal-related transcriptional regulator</fullName>
    </submittedName>
</protein>
<evidence type="ECO:0000313" key="5">
    <source>
        <dbReference type="EMBL" id="MCK8486652.1"/>
    </source>
</evidence>
<evidence type="ECO:0000256" key="3">
    <source>
        <dbReference type="ARBA" id="ARBA00023163"/>
    </source>
</evidence>
<dbReference type="PANTHER" id="PTHR44688:SF16">
    <property type="entry name" value="DNA-BINDING TRANSCRIPTIONAL ACTIVATOR DEVR_DOSR"/>
    <property type="match status" value="1"/>
</dbReference>
<dbReference type="PANTHER" id="PTHR44688">
    <property type="entry name" value="DNA-BINDING TRANSCRIPTIONAL ACTIVATOR DEVR_DOSR"/>
    <property type="match status" value="1"/>
</dbReference>
<dbReference type="InterPro" id="IPR011990">
    <property type="entry name" value="TPR-like_helical_dom_sf"/>
</dbReference>
<dbReference type="CDD" id="cd06170">
    <property type="entry name" value="LuxR_C_like"/>
    <property type="match status" value="1"/>
</dbReference>
<dbReference type="InterPro" id="IPR059106">
    <property type="entry name" value="WHD_MalT"/>
</dbReference>
<dbReference type="PRINTS" id="PR00038">
    <property type="entry name" value="HTHLUXR"/>
</dbReference>
<dbReference type="AlphaFoldDB" id="A0A9X1Y383"/>
<dbReference type="InterPro" id="IPR016032">
    <property type="entry name" value="Sig_transdc_resp-reg_C-effctor"/>
</dbReference>
<dbReference type="InterPro" id="IPR000792">
    <property type="entry name" value="Tscrpt_reg_LuxR_C"/>
</dbReference>
<dbReference type="EMBL" id="JALPRK010000003">
    <property type="protein sequence ID" value="MCK8486652.1"/>
    <property type="molecule type" value="Genomic_DNA"/>
</dbReference>
<dbReference type="Pfam" id="PF00196">
    <property type="entry name" value="GerE"/>
    <property type="match status" value="1"/>
</dbReference>
<organism evidence="5 6">
    <name type="scientific">Paenibacillus mellifer</name>
    <dbReference type="NCBI Taxonomy" id="2937794"/>
    <lineage>
        <taxon>Bacteria</taxon>
        <taxon>Bacillati</taxon>
        <taxon>Bacillota</taxon>
        <taxon>Bacilli</taxon>
        <taxon>Bacillales</taxon>
        <taxon>Paenibacillaceae</taxon>
        <taxon>Paenibacillus</taxon>
    </lineage>
</organism>
<keyword evidence="6" id="KW-1185">Reference proteome</keyword>
<evidence type="ECO:0000313" key="6">
    <source>
        <dbReference type="Proteomes" id="UP001139534"/>
    </source>
</evidence>
<dbReference type="InterPro" id="IPR036388">
    <property type="entry name" value="WH-like_DNA-bd_sf"/>
</dbReference>
<keyword evidence="2" id="KW-0238">DNA-binding</keyword>
<keyword evidence="1" id="KW-0805">Transcription regulation</keyword>
<accession>A0A9X1Y383</accession>
<dbReference type="SMART" id="SM00421">
    <property type="entry name" value="HTH_LUXR"/>
    <property type="match status" value="1"/>
</dbReference>
<dbReference type="GO" id="GO:0006355">
    <property type="term" value="P:regulation of DNA-templated transcription"/>
    <property type="evidence" value="ECO:0007669"/>
    <property type="project" value="InterPro"/>
</dbReference>
<dbReference type="Gene3D" id="1.10.10.10">
    <property type="entry name" value="Winged helix-like DNA-binding domain superfamily/Winged helix DNA-binding domain"/>
    <property type="match status" value="1"/>
</dbReference>
<dbReference type="Pfam" id="PF17874">
    <property type="entry name" value="TPR_MalT"/>
    <property type="match status" value="1"/>
</dbReference>
<comment type="caution">
    <text evidence="5">The sequence shown here is derived from an EMBL/GenBank/DDBJ whole genome shotgun (WGS) entry which is preliminary data.</text>
</comment>
<dbReference type="SUPFAM" id="SSF48452">
    <property type="entry name" value="TPR-like"/>
    <property type="match status" value="1"/>
</dbReference>
<dbReference type="Pfam" id="PF25873">
    <property type="entry name" value="WHD_MalT"/>
    <property type="match status" value="1"/>
</dbReference>
<reference evidence="5" key="1">
    <citation type="submission" date="2022-04" db="EMBL/GenBank/DDBJ databases">
        <authorList>
            <person name="Seo M.-J."/>
        </authorList>
    </citation>
    <scope>NUCLEOTIDE SEQUENCE</scope>
    <source>
        <strain evidence="5">MBLB2552</strain>
    </source>
</reference>
<evidence type="ECO:0000259" key="4">
    <source>
        <dbReference type="PROSITE" id="PS50043"/>
    </source>
</evidence>
<keyword evidence="3" id="KW-0804">Transcription</keyword>
<dbReference type="Gene3D" id="1.25.40.10">
    <property type="entry name" value="Tetratricopeptide repeat domain"/>
    <property type="match status" value="1"/>
</dbReference>
<sequence length="620" mass="70219">MGVLSILHSPQPTPTESILTALLQELTTISIPFLLVLDDYHAASSREVDEAVGFLLDHLPTQMHLVLTTREDPSLSLPRLRVRDQLTELRAADLKFTVPEAENLLNQLMDLQLSTDHITELQSRTEGWAAGLRMAALSIEEDHDAERLLKAFSGNHHFVLDYLVDEVLQRQSEVVQHFLLRTSLLDRMCGSLCDGLMRHPECSGNEVLLELDRRNLFVIPLDPERRWYRYHHLFADILRRRLLDHIHASELSELHQRASRWYEEHGFEIEAFHHAIEARDVERSRRLLTGNGMPLHLRGAARMTIRWLDSLPVKELDARPELWVYYGSALLIAGQPTGVEGKLRAAEIALERAEQDDGVRDLIGWIAASRATLASLSLTDQQDAAEPHLHAAEAAMQVSQIEDKTEDLVGLIAPVRNAGIREPGALDQVIHQSRRALAYLRPDHLPVRTASAWMLGVASQRRGDYDEACEAYNEVIANSQRMDHQLMAVMAMIGIAQIREAEGRPDLAEERYREAVRRSGNLPHPARKEAELGLERVQRALESGSKANGIEPLSQREMEVLQLISEGLSNREIAEKLYLALDTVKGHNRRIYEKLHAQRRTEAIARARELNLISNPTKPH</sequence>
<dbReference type="GO" id="GO:0003677">
    <property type="term" value="F:DNA binding"/>
    <property type="evidence" value="ECO:0007669"/>
    <property type="project" value="UniProtKB-KW"/>
</dbReference>
<dbReference type="Proteomes" id="UP001139534">
    <property type="component" value="Unassembled WGS sequence"/>
</dbReference>
<dbReference type="SUPFAM" id="SSF46894">
    <property type="entry name" value="C-terminal effector domain of the bipartite response regulators"/>
    <property type="match status" value="1"/>
</dbReference>
<evidence type="ECO:0000256" key="1">
    <source>
        <dbReference type="ARBA" id="ARBA00023015"/>
    </source>
</evidence>
<gene>
    <name evidence="5" type="ORF">M0651_05620</name>
</gene>
<proteinExistence type="predicted"/>
<feature type="domain" description="HTH luxR-type" evidence="4">
    <location>
        <begin position="546"/>
        <end position="611"/>
    </location>
</feature>